<evidence type="ECO:0000256" key="2">
    <source>
        <dbReference type="ARBA" id="ARBA00023015"/>
    </source>
</evidence>
<keyword evidence="9" id="KW-1185">Reference proteome</keyword>
<keyword evidence="3" id="KW-0804">Transcription</keyword>
<evidence type="ECO:0000313" key="9">
    <source>
        <dbReference type="Proteomes" id="UP000231279"/>
    </source>
</evidence>
<dbReference type="GO" id="GO:0046983">
    <property type="term" value="F:protein dimerization activity"/>
    <property type="evidence" value="ECO:0007669"/>
    <property type="project" value="InterPro"/>
</dbReference>
<dbReference type="InterPro" id="IPR011598">
    <property type="entry name" value="bHLH_dom"/>
</dbReference>
<organism evidence="8 9">
    <name type="scientific">Handroanthus impetiginosus</name>
    <dbReference type="NCBI Taxonomy" id="429701"/>
    <lineage>
        <taxon>Eukaryota</taxon>
        <taxon>Viridiplantae</taxon>
        <taxon>Streptophyta</taxon>
        <taxon>Embryophyta</taxon>
        <taxon>Tracheophyta</taxon>
        <taxon>Spermatophyta</taxon>
        <taxon>Magnoliopsida</taxon>
        <taxon>eudicotyledons</taxon>
        <taxon>Gunneridae</taxon>
        <taxon>Pentapetalae</taxon>
        <taxon>asterids</taxon>
        <taxon>lamiids</taxon>
        <taxon>Lamiales</taxon>
        <taxon>Bignoniaceae</taxon>
        <taxon>Crescentiina</taxon>
        <taxon>Tabebuia alliance</taxon>
        <taxon>Handroanthus</taxon>
    </lineage>
</organism>
<dbReference type="Pfam" id="PF00010">
    <property type="entry name" value="HLH"/>
    <property type="match status" value="1"/>
</dbReference>
<reference evidence="9" key="1">
    <citation type="journal article" date="2018" name="Gigascience">
        <title>Genome assembly of the Pink Ipe (Handroanthus impetiginosus, Bignoniaceae), a highly valued, ecologically keystone Neotropical timber forest tree.</title>
        <authorList>
            <person name="Silva-Junior O.B."/>
            <person name="Grattapaglia D."/>
            <person name="Novaes E."/>
            <person name="Collevatti R.G."/>
        </authorList>
    </citation>
    <scope>NUCLEOTIDE SEQUENCE [LARGE SCALE GENOMIC DNA]</scope>
    <source>
        <strain evidence="9">cv. UFG-1</strain>
    </source>
</reference>
<evidence type="ECO:0000259" key="7">
    <source>
        <dbReference type="PROSITE" id="PS50888"/>
    </source>
</evidence>
<sequence>MDHYSHSSSRADRKTIEKNRRSQMKDLCSKLSSLVPHQPTTELVSLSDQLEGATDYIKKLQLKLEKLKQKKNFLMGNSQNPDIKGLQIPAIDVHASGSDLDVILTTGPDCQFMFTETIRILHEEGAQVVSAGFSVVDQTVFHSIHSKIGDCAVEDEASRISERLRKFACDFN</sequence>
<dbReference type="GO" id="GO:0000981">
    <property type="term" value="F:DNA-binding transcription factor activity, RNA polymerase II-specific"/>
    <property type="evidence" value="ECO:0007669"/>
    <property type="project" value="TreeGrafter"/>
</dbReference>
<dbReference type="OrthoDB" id="906220at2759"/>
<evidence type="ECO:0000256" key="1">
    <source>
        <dbReference type="ARBA" id="ARBA00004123"/>
    </source>
</evidence>
<dbReference type="GO" id="GO:0090575">
    <property type="term" value="C:RNA polymerase II transcription regulator complex"/>
    <property type="evidence" value="ECO:0007669"/>
    <property type="project" value="TreeGrafter"/>
</dbReference>
<evidence type="ECO:0000313" key="8">
    <source>
        <dbReference type="EMBL" id="PIN19325.1"/>
    </source>
</evidence>
<evidence type="ECO:0000256" key="3">
    <source>
        <dbReference type="ARBA" id="ARBA00023163"/>
    </source>
</evidence>
<protein>
    <recommendedName>
        <fullName evidence="7">BHLH domain-containing protein</fullName>
    </recommendedName>
</protein>
<keyword evidence="5" id="KW-0175">Coiled coil</keyword>
<dbReference type="SUPFAM" id="SSF47459">
    <property type="entry name" value="HLH, helix-loop-helix DNA-binding domain"/>
    <property type="match status" value="1"/>
</dbReference>
<evidence type="ECO:0000256" key="5">
    <source>
        <dbReference type="SAM" id="Coils"/>
    </source>
</evidence>
<dbReference type="EMBL" id="NKXS01001293">
    <property type="protein sequence ID" value="PIN19325.1"/>
    <property type="molecule type" value="Genomic_DNA"/>
</dbReference>
<feature type="domain" description="BHLH" evidence="7">
    <location>
        <begin position="8"/>
        <end position="60"/>
    </location>
</feature>
<proteinExistence type="predicted"/>
<comment type="caution">
    <text evidence="8">The sequence shown here is derived from an EMBL/GenBank/DDBJ whole genome shotgun (WGS) entry which is preliminary data.</text>
</comment>
<dbReference type="Proteomes" id="UP000231279">
    <property type="component" value="Unassembled WGS sequence"/>
</dbReference>
<keyword evidence="2" id="KW-0805">Transcription regulation</keyword>
<dbReference type="Gene3D" id="4.10.280.10">
    <property type="entry name" value="Helix-loop-helix DNA-binding domain"/>
    <property type="match status" value="1"/>
</dbReference>
<accession>A0A2G9HP77</accession>
<dbReference type="SMART" id="SM00353">
    <property type="entry name" value="HLH"/>
    <property type="match status" value="1"/>
</dbReference>
<dbReference type="InterPro" id="IPR036638">
    <property type="entry name" value="HLH_DNA-bd_sf"/>
</dbReference>
<dbReference type="PANTHER" id="PTHR13935:SF90">
    <property type="entry name" value="TRANSCRIPTION FACTOR BHLH162"/>
    <property type="match status" value="1"/>
</dbReference>
<dbReference type="STRING" id="429701.A0A2G9HP77"/>
<comment type="subcellular location">
    <subcellularLocation>
        <location evidence="1">Nucleus</location>
    </subcellularLocation>
</comment>
<evidence type="ECO:0000256" key="4">
    <source>
        <dbReference type="ARBA" id="ARBA00023242"/>
    </source>
</evidence>
<dbReference type="PANTHER" id="PTHR13935">
    <property type="entry name" value="ACHAETE-SCUTE TRANSCRIPTION FACTOR-RELATED"/>
    <property type="match status" value="1"/>
</dbReference>
<dbReference type="AlphaFoldDB" id="A0A2G9HP77"/>
<keyword evidence="4" id="KW-0539">Nucleus</keyword>
<dbReference type="InterPro" id="IPR015660">
    <property type="entry name" value="MASH1/Ascl1a-like"/>
</dbReference>
<dbReference type="GO" id="GO:0000977">
    <property type="term" value="F:RNA polymerase II transcription regulatory region sequence-specific DNA binding"/>
    <property type="evidence" value="ECO:0007669"/>
    <property type="project" value="TreeGrafter"/>
</dbReference>
<name>A0A2G9HP77_9LAMI</name>
<feature type="coiled-coil region" evidence="5">
    <location>
        <begin position="50"/>
        <end position="77"/>
    </location>
</feature>
<evidence type="ECO:0000256" key="6">
    <source>
        <dbReference type="SAM" id="MobiDB-lite"/>
    </source>
</evidence>
<dbReference type="PROSITE" id="PS50888">
    <property type="entry name" value="BHLH"/>
    <property type="match status" value="1"/>
</dbReference>
<gene>
    <name evidence="8" type="ORF">CDL12_07985</name>
</gene>
<feature type="region of interest" description="Disordered" evidence="6">
    <location>
        <begin position="1"/>
        <end position="22"/>
    </location>
</feature>